<reference evidence="3 4" key="1">
    <citation type="submission" date="2012-12" db="EMBL/GenBank/DDBJ databases">
        <title>Whole genome shotgun sequence of Gordonia hirsuta NBRC 16056.</title>
        <authorList>
            <person name="Isaki-Nakamura S."/>
            <person name="Hosoyama A."/>
            <person name="Tsuchikane K."/>
            <person name="Katsumata H."/>
            <person name="Baba S."/>
            <person name="Yamazaki S."/>
            <person name="Fujita N."/>
        </authorList>
    </citation>
    <scope>NUCLEOTIDE SEQUENCE [LARGE SCALE GENOMIC DNA]</scope>
    <source>
        <strain evidence="3 4">NBRC 16056</strain>
    </source>
</reference>
<gene>
    <name evidence="3" type="ORF">GOHSU_48_00210</name>
</gene>
<feature type="transmembrane region" description="Helical" evidence="2">
    <location>
        <begin position="33"/>
        <end position="53"/>
    </location>
</feature>
<name>L7LDC6_9ACTN</name>
<keyword evidence="4" id="KW-1185">Reference proteome</keyword>
<keyword evidence="2" id="KW-0472">Membrane</keyword>
<dbReference type="InterPro" id="IPR046737">
    <property type="entry name" value="DUF6629"/>
</dbReference>
<dbReference type="OrthoDB" id="4381840at2"/>
<sequence>MCFNATASFVGAGVITAAGVATLTLVRDLRQAPFAALPLLFGIHQALEGWTWLELNDSVDAMLRGPGVHLWVMFAWAILPVYVPWAVWLMEPDARRRRWLGWTTAIGAVLAVYMLSLAVRPEISVQVIDHNLAYSLGIPFSGVWLEIPYVWATCFGPMFSSYRWVIAMGVGNLIAMSIAAAIKMADYASIWCTLAAFLSLIIFGHFLTQYTGHRSARPLGGGSTPPRSRAAGAAQPVE</sequence>
<feature type="transmembrane region" description="Helical" evidence="2">
    <location>
        <begin position="164"/>
        <end position="182"/>
    </location>
</feature>
<accession>L7LDC6</accession>
<feature type="transmembrane region" description="Helical" evidence="2">
    <location>
        <begin position="6"/>
        <end position="26"/>
    </location>
</feature>
<keyword evidence="2" id="KW-0812">Transmembrane</keyword>
<dbReference type="AlphaFoldDB" id="L7LDC6"/>
<dbReference type="STRING" id="1121927.GOHSU_48_00210"/>
<organism evidence="3 4">
    <name type="scientific">Gordonia hirsuta DSM 44140 = NBRC 16056</name>
    <dbReference type="NCBI Taxonomy" id="1121927"/>
    <lineage>
        <taxon>Bacteria</taxon>
        <taxon>Bacillati</taxon>
        <taxon>Actinomycetota</taxon>
        <taxon>Actinomycetes</taxon>
        <taxon>Mycobacteriales</taxon>
        <taxon>Gordoniaceae</taxon>
        <taxon>Gordonia</taxon>
    </lineage>
</organism>
<feature type="transmembrane region" description="Helical" evidence="2">
    <location>
        <begin position="99"/>
        <end position="119"/>
    </location>
</feature>
<comment type="caution">
    <text evidence="3">The sequence shown here is derived from an EMBL/GenBank/DDBJ whole genome shotgun (WGS) entry which is preliminary data.</text>
</comment>
<proteinExistence type="predicted"/>
<dbReference type="EMBL" id="BANT01000048">
    <property type="protein sequence ID" value="GAC58761.1"/>
    <property type="molecule type" value="Genomic_DNA"/>
</dbReference>
<dbReference type="RefSeq" id="WP_005943425.1">
    <property type="nucleotide sequence ID" value="NZ_ATVK01000063.1"/>
</dbReference>
<dbReference type="eggNOG" id="ENOG5032CM9">
    <property type="taxonomic scope" value="Bacteria"/>
</dbReference>
<evidence type="ECO:0000256" key="1">
    <source>
        <dbReference type="SAM" id="MobiDB-lite"/>
    </source>
</evidence>
<keyword evidence="2" id="KW-1133">Transmembrane helix</keyword>
<dbReference type="Pfam" id="PF20334">
    <property type="entry name" value="DUF6629"/>
    <property type="match status" value="1"/>
</dbReference>
<evidence type="ECO:0000256" key="2">
    <source>
        <dbReference type="SAM" id="Phobius"/>
    </source>
</evidence>
<evidence type="ECO:0000313" key="4">
    <source>
        <dbReference type="Proteomes" id="UP000053405"/>
    </source>
</evidence>
<dbReference type="Proteomes" id="UP000053405">
    <property type="component" value="Unassembled WGS sequence"/>
</dbReference>
<feature type="transmembrane region" description="Helical" evidence="2">
    <location>
        <begin position="188"/>
        <end position="207"/>
    </location>
</feature>
<feature type="region of interest" description="Disordered" evidence="1">
    <location>
        <begin position="217"/>
        <end position="238"/>
    </location>
</feature>
<feature type="transmembrane region" description="Helical" evidence="2">
    <location>
        <begin position="131"/>
        <end position="152"/>
    </location>
</feature>
<protein>
    <submittedName>
        <fullName evidence="3">Uncharacterized protein</fullName>
    </submittedName>
</protein>
<evidence type="ECO:0000313" key="3">
    <source>
        <dbReference type="EMBL" id="GAC58761.1"/>
    </source>
</evidence>
<feature type="transmembrane region" description="Helical" evidence="2">
    <location>
        <begin position="68"/>
        <end position="87"/>
    </location>
</feature>